<gene>
    <name evidence="1" type="ORF">IHE45_17G103400</name>
</gene>
<proteinExistence type="predicted"/>
<dbReference type="Proteomes" id="UP000827976">
    <property type="component" value="Chromosome 17"/>
</dbReference>
<accession>A0ACB7UEF2</accession>
<name>A0ACB7UEF2_DIOAL</name>
<dbReference type="EMBL" id="CM037027">
    <property type="protein sequence ID" value="KAH7658648.1"/>
    <property type="molecule type" value="Genomic_DNA"/>
</dbReference>
<keyword evidence="2" id="KW-1185">Reference proteome</keyword>
<evidence type="ECO:0000313" key="1">
    <source>
        <dbReference type="EMBL" id="KAH7658648.1"/>
    </source>
</evidence>
<protein>
    <submittedName>
        <fullName evidence="1">Adenine nucleotide alpha hydrolases-like protein</fullName>
    </submittedName>
</protein>
<comment type="caution">
    <text evidence="1">The sequence shown here is derived from an EMBL/GenBank/DDBJ whole genome shotgun (WGS) entry which is preliminary data.</text>
</comment>
<evidence type="ECO:0000313" key="2">
    <source>
        <dbReference type="Proteomes" id="UP000827976"/>
    </source>
</evidence>
<sequence length="187" mass="21417">MENQKVVVVVEEAAAARTALQWAVRNYVRGGDSITLLYVCPATRSRKKQRNLRLRGFHLALSFKDLCNGIAEAKVEIIVTEGEQVASVLSLVNQIGASTLVVGLHEHSFLYRVNELILSENNLKCRVLAIKQHPKAHDVLINTEFSQIEIRRLHKRKSNNCSIRFLPLSLGMIWRRTKRRRKDDETY</sequence>
<organism evidence="1 2">
    <name type="scientific">Dioscorea alata</name>
    <name type="common">Purple yam</name>
    <dbReference type="NCBI Taxonomy" id="55571"/>
    <lineage>
        <taxon>Eukaryota</taxon>
        <taxon>Viridiplantae</taxon>
        <taxon>Streptophyta</taxon>
        <taxon>Embryophyta</taxon>
        <taxon>Tracheophyta</taxon>
        <taxon>Spermatophyta</taxon>
        <taxon>Magnoliopsida</taxon>
        <taxon>Liliopsida</taxon>
        <taxon>Dioscoreales</taxon>
        <taxon>Dioscoreaceae</taxon>
        <taxon>Dioscorea</taxon>
    </lineage>
</organism>
<reference evidence="2" key="1">
    <citation type="journal article" date="2022" name="Nat. Commun.">
        <title>Chromosome evolution and the genetic basis of agronomically important traits in greater yam.</title>
        <authorList>
            <person name="Bredeson J.V."/>
            <person name="Lyons J.B."/>
            <person name="Oniyinde I.O."/>
            <person name="Okereke N.R."/>
            <person name="Kolade O."/>
            <person name="Nnabue I."/>
            <person name="Nwadili C.O."/>
            <person name="Hribova E."/>
            <person name="Parker M."/>
            <person name="Nwogha J."/>
            <person name="Shu S."/>
            <person name="Carlson J."/>
            <person name="Kariba R."/>
            <person name="Muthemba S."/>
            <person name="Knop K."/>
            <person name="Barton G.J."/>
            <person name="Sherwood A.V."/>
            <person name="Lopez-Montes A."/>
            <person name="Asiedu R."/>
            <person name="Jamnadass R."/>
            <person name="Muchugi A."/>
            <person name="Goodstein D."/>
            <person name="Egesi C.N."/>
            <person name="Featherston J."/>
            <person name="Asfaw A."/>
            <person name="Simpson G.G."/>
            <person name="Dolezel J."/>
            <person name="Hendre P.S."/>
            <person name="Van Deynze A."/>
            <person name="Kumar P.L."/>
            <person name="Obidiegwu J.E."/>
            <person name="Bhattacharjee R."/>
            <person name="Rokhsar D.S."/>
        </authorList>
    </citation>
    <scope>NUCLEOTIDE SEQUENCE [LARGE SCALE GENOMIC DNA]</scope>
    <source>
        <strain evidence="2">cv. TDa95/00328</strain>
    </source>
</reference>